<dbReference type="GO" id="GO:0016301">
    <property type="term" value="F:kinase activity"/>
    <property type="evidence" value="ECO:0007669"/>
    <property type="project" value="UniProtKB-KW"/>
</dbReference>
<evidence type="ECO:0000256" key="2">
    <source>
        <dbReference type="ARBA" id="ARBA00014783"/>
    </source>
</evidence>
<gene>
    <name evidence="13" type="ORF">SAMN04490178_11337</name>
</gene>
<evidence type="ECO:0000256" key="5">
    <source>
        <dbReference type="ARBA" id="ARBA00022597"/>
    </source>
</evidence>
<dbReference type="InterPro" id="IPR016152">
    <property type="entry name" value="PTrfase/Anion_transptr"/>
</dbReference>
<keyword evidence="6" id="KW-0808">Transferase</keyword>
<evidence type="ECO:0000256" key="11">
    <source>
        <dbReference type="ARBA" id="ARBA00030962"/>
    </source>
</evidence>
<dbReference type="GO" id="GO:0009401">
    <property type="term" value="P:phosphoenolpyruvate-dependent sugar phosphotransferase system"/>
    <property type="evidence" value="ECO:0007669"/>
    <property type="project" value="UniProtKB-KW"/>
</dbReference>
<dbReference type="GO" id="GO:0090563">
    <property type="term" value="F:protein-phosphocysteine-sugar phosphotransferase activity"/>
    <property type="evidence" value="ECO:0007669"/>
    <property type="project" value="TreeGrafter"/>
</dbReference>
<dbReference type="GO" id="GO:0005886">
    <property type="term" value="C:plasma membrane"/>
    <property type="evidence" value="ECO:0007669"/>
    <property type="project" value="TreeGrafter"/>
</dbReference>
<comment type="function">
    <text evidence="1">The phosphoenolpyruvate-dependent sugar phosphotransferase system (sugar PTS), a major carbohydrate active transport system, catalyzes the phosphorylation of incoming sugar substrates concomitantly with their translocation across the cell membrane. The enzyme II CmtAB PTS system is involved in D-mannitol transport.</text>
</comment>
<dbReference type="PANTHER" id="PTHR30181">
    <property type="entry name" value="MANNITOL PERMEASE IIC COMPONENT"/>
    <property type="match status" value="1"/>
</dbReference>
<keyword evidence="14" id="KW-1185">Reference proteome</keyword>
<keyword evidence="8" id="KW-0418">Kinase</keyword>
<dbReference type="RefSeq" id="WP_245732391.1">
    <property type="nucleotide sequence ID" value="NZ_FODY01000013.1"/>
</dbReference>
<evidence type="ECO:0000256" key="4">
    <source>
        <dbReference type="ARBA" id="ARBA00022553"/>
    </source>
</evidence>
<feature type="domain" description="PTS EIIA type-2" evidence="12">
    <location>
        <begin position="5"/>
        <end position="144"/>
    </location>
</feature>
<keyword evidence="4" id="KW-0597">Phosphoprotein</keyword>
<dbReference type="EMBL" id="FODY01000013">
    <property type="protein sequence ID" value="SEP20296.1"/>
    <property type="molecule type" value="Genomic_DNA"/>
</dbReference>
<accession>A0A1H8VY18</accession>
<dbReference type="Gene3D" id="3.40.930.10">
    <property type="entry name" value="Mannitol-specific EII, Chain A"/>
    <property type="match status" value="1"/>
</dbReference>
<evidence type="ECO:0000256" key="8">
    <source>
        <dbReference type="ARBA" id="ARBA00022777"/>
    </source>
</evidence>
<organism evidence="13 14">
    <name type="scientific">Propionispora vibrioides</name>
    <dbReference type="NCBI Taxonomy" id="112903"/>
    <lineage>
        <taxon>Bacteria</taxon>
        <taxon>Bacillati</taxon>
        <taxon>Bacillota</taxon>
        <taxon>Negativicutes</taxon>
        <taxon>Selenomonadales</taxon>
        <taxon>Sporomusaceae</taxon>
        <taxon>Propionispora</taxon>
    </lineage>
</organism>
<name>A0A1H8VY18_9FIRM</name>
<keyword evidence="7" id="KW-0598">Phosphotransferase system</keyword>
<evidence type="ECO:0000256" key="7">
    <source>
        <dbReference type="ARBA" id="ARBA00022683"/>
    </source>
</evidence>
<evidence type="ECO:0000256" key="10">
    <source>
        <dbReference type="ARBA" id="ARBA00030956"/>
    </source>
</evidence>
<evidence type="ECO:0000256" key="6">
    <source>
        <dbReference type="ARBA" id="ARBA00022679"/>
    </source>
</evidence>
<evidence type="ECO:0000256" key="1">
    <source>
        <dbReference type="ARBA" id="ARBA00002434"/>
    </source>
</evidence>
<evidence type="ECO:0000256" key="9">
    <source>
        <dbReference type="ARBA" id="ARBA00029908"/>
    </source>
</evidence>
<proteinExistence type="predicted"/>
<evidence type="ECO:0000256" key="3">
    <source>
        <dbReference type="ARBA" id="ARBA00022448"/>
    </source>
</evidence>
<dbReference type="AlphaFoldDB" id="A0A1H8VY18"/>
<dbReference type="PROSITE" id="PS51094">
    <property type="entry name" value="PTS_EIIA_TYPE_2"/>
    <property type="match status" value="1"/>
</dbReference>
<sequence length="145" mass="16011">MAMKTIFDERNIRLQAVFSNKEEAIRAAGQILVDNAYVDADYIDDMLAREKAVSTYIGNSVAIPHGLSESKNRIENSGISFVQVPQGVEFEGGVARLIIGIAGKDNEHLEILGKIAMVCTEEENIEKLVQAQTKQEILSIFKELS</sequence>
<keyword evidence="3" id="KW-0813">Transport</keyword>
<dbReference type="PROSITE" id="PS00372">
    <property type="entry name" value="PTS_EIIA_TYPE_2_HIS"/>
    <property type="match status" value="1"/>
</dbReference>
<reference evidence="13 14" key="1">
    <citation type="submission" date="2016-10" db="EMBL/GenBank/DDBJ databases">
        <authorList>
            <person name="de Groot N.N."/>
        </authorList>
    </citation>
    <scope>NUCLEOTIDE SEQUENCE [LARGE SCALE GENOMIC DNA]</scope>
    <source>
        <strain evidence="13 14">DSM 13305</strain>
    </source>
</reference>
<dbReference type="SUPFAM" id="SSF55804">
    <property type="entry name" value="Phoshotransferase/anion transport protein"/>
    <property type="match status" value="1"/>
</dbReference>
<protein>
    <recommendedName>
        <fullName evidence="2">Mannitol-specific phosphotransferase enzyme IIA component</fullName>
    </recommendedName>
    <alternativeName>
        <fullName evidence="10">EIIA</fullName>
    </alternativeName>
    <alternativeName>
        <fullName evidence="11">EIII</fullName>
    </alternativeName>
    <alternativeName>
        <fullName evidence="9">PTS system mannitol-specific EIIA component</fullName>
    </alternativeName>
</protein>
<dbReference type="CDD" id="cd00211">
    <property type="entry name" value="PTS_IIA_fru"/>
    <property type="match status" value="1"/>
</dbReference>
<dbReference type="PANTHER" id="PTHR30181:SF2">
    <property type="entry name" value="PTS SYSTEM MANNITOL-SPECIFIC EIICBA COMPONENT"/>
    <property type="match status" value="1"/>
</dbReference>
<keyword evidence="5" id="KW-0762">Sugar transport</keyword>
<evidence type="ECO:0000313" key="14">
    <source>
        <dbReference type="Proteomes" id="UP000198847"/>
    </source>
</evidence>
<dbReference type="InterPro" id="IPR002178">
    <property type="entry name" value="PTS_EIIA_type-2_dom"/>
</dbReference>
<evidence type="ECO:0000313" key="13">
    <source>
        <dbReference type="EMBL" id="SEP20296.1"/>
    </source>
</evidence>
<dbReference type="STRING" id="112903.SAMN04490178_11337"/>
<dbReference type="InterPro" id="IPR050893">
    <property type="entry name" value="Sugar_PTS"/>
</dbReference>
<dbReference type="Proteomes" id="UP000198847">
    <property type="component" value="Unassembled WGS sequence"/>
</dbReference>
<evidence type="ECO:0000259" key="12">
    <source>
        <dbReference type="PROSITE" id="PS51094"/>
    </source>
</evidence>
<dbReference type="Pfam" id="PF00359">
    <property type="entry name" value="PTS_EIIA_2"/>
    <property type="match status" value="1"/>
</dbReference>